<evidence type="ECO:0000313" key="4">
    <source>
        <dbReference type="Proteomes" id="UP001152797"/>
    </source>
</evidence>
<comment type="caution">
    <text evidence="2">The sequence shown here is derived from an EMBL/GenBank/DDBJ whole genome shotgun (WGS) entry which is preliminary data.</text>
</comment>
<proteinExistence type="predicted"/>
<name>A0A9P1DGK9_9DINO</name>
<reference evidence="2" key="1">
    <citation type="submission" date="2022-10" db="EMBL/GenBank/DDBJ databases">
        <authorList>
            <person name="Chen Y."/>
            <person name="Dougan E. K."/>
            <person name="Chan C."/>
            <person name="Rhodes N."/>
            <person name="Thang M."/>
        </authorList>
    </citation>
    <scope>NUCLEOTIDE SEQUENCE</scope>
</reference>
<dbReference type="EMBL" id="CAMXCT030004613">
    <property type="protein sequence ID" value="CAL4797055.1"/>
    <property type="molecule type" value="Genomic_DNA"/>
</dbReference>
<evidence type="ECO:0000256" key="1">
    <source>
        <dbReference type="SAM" id="MobiDB-lite"/>
    </source>
</evidence>
<reference evidence="3 4" key="2">
    <citation type="submission" date="2024-05" db="EMBL/GenBank/DDBJ databases">
        <authorList>
            <person name="Chen Y."/>
            <person name="Shah S."/>
            <person name="Dougan E. K."/>
            <person name="Thang M."/>
            <person name="Chan C."/>
        </authorList>
    </citation>
    <scope>NUCLEOTIDE SEQUENCE [LARGE SCALE GENOMIC DNA]</scope>
</reference>
<dbReference type="AlphaFoldDB" id="A0A9P1DGK9"/>
<organism evidence="2">
    <name type="scientific">Cladocopium goreaui</name>
    <dbReference type="NCBI Taxonomy" id="2562237"/>
    <lineage>
        <taxon>Eukaryota</taxon>
        <taxon>Sar</taxon>
        <taxon>Alveolata</taxon>
        <taxon>Dinophyceae</taxon>
        <taxon>Suessiales</taxon>
        <taxon>Symbiodiniaceae</taxon>
        <taxon>Cladocopium</taxon>
    </lineage>
</organism>
<gene>
    <name evidence="2" type="ORF">C1SCF055_LOCUS35079</name>
</gene>
<keyword evidence="4" id="KW-1185">Reference proteome</keyword>
<sequence>MAHVRIRQELQQECQERKAQGSQLSSQLLEHAERLEWAEQQRMKAESALLQDLREAKTELKREIRDREEGQSQAKMGGSGENHMGDFPLPA</sequence>
<dbReference type="EMBL" id="CAMXCT010004613">
    <property type="protein sequence ID" value="CAI4009743.1"/>
    <property type="molecule type" value="Genomic_DNA"/>
</dbReference>
<dbReference type="EMBL" id="CAMXCT020004613">
    <property type="protein sequence ID" value="CAL1163118.1"/>
    <property type="molecule type" value="Genomic_DNA"/>
</dbReference>
<accession>A0A9P1DGK9</accession>
<dbReference type="Proteomes" id="UP001152797">
    <property type="component" value="Unassembled WGS sequence"/>
</dbReference>
<evidence type="ECO:0000313" key="3">
    <source>
        <dbReference type="EMBL" id="CAL4797055.1"/>
    </source>
</evidence>
<protein>
    <submittedName>
        <fullName evidence="2">Uncharacterized protein</fullName>
    </submittedName>
</protein>
<dbReference type="OrthoDB" id="447145at2759"/>
<evidence type="ECO:0000313" key="2">
    <source>
        <dbReference type="EMBL" id="CAI4009743.1"/>
    </source>
</evidence>
<feature type="region of interest" description="Disordered" evidence="1">
    <location>
        <begin position="62"/>
        <end position="91"/>
    </location>
</feature>